<keyword evidence="2" id="KW-1185">Reference proteome</keyword>
<dbReference type="Proteomes" id="UP001176961">
    <property type="component" value="Unassembled WGS sequence"/>
</dbReference>
<proteinExistence type="predicted"/>
<protein>
    <submittedName>
        <fullName evidence="1">Uncharacterized protein</fullName>
    </submittedName>
</protein>
<dbReference type="AlphaFoldDB" id="A0AA36GPI2"/>
<organism evidence="1 2">
    <name type="scientific">Cylicocyclus nassatus</name>
    <name type="common">Nematode worm</name>
    <dbReference type="NCBI Taxonomy" id="53992"/>
    <lineage>
        <taxon>Eukaryota</taxon>
        <taxon>Metazoa</taxon>
        <taxon>Ecdysozoa</taxon>
        <taxon>Nematoda</taxon>
        <taxon>Chromadorea</taxon>
        <taxon>Rhabditida</taxon>
        <taxon>Rhabditina</taxon>
        <taxon>Rhabditomorpha</taxon>
        <taxon>Strongyloidea</taxon>
        <taxon>Strongylidae</taxon>
        <taxon>Cylicocyclus</taxon>
    </lineage>
</organism>
<reference evidence="1" key="1">
    <citation type="submission" date="2023-07" db="EMBL/GenBank/DDBJ databases">
        <authorList>
            <consortium name="CYATHOMIX"/>
        </authorList>
    </citation>
    <scope>NUCLEOTIDE SEQUENCE</scope>
    <source>
        <strain evidence="1">N/A</strain>
    </source>
</reference>
<evidence type="ECO:0000313" key="1">
    <source>
        <dbReference type="EMBL" id="CAJ0595769.1"/>
    </source>
</evidence>
<comment type="caution">
    <text evidence="1">The sequence shown here is derived from an EMBL/GenBank/DDBJ whole genome shotgun (WGS) entry which is preliminary data.</text>
</comment>
<sequence>MKVSSEVALDGSSFALVTCQVKRFQMGSNSATILVYSIIYMSVEFVLSEEIDCANYDLPNHDVDQYGLFAKRCSGSKKLGFRKIFVFYARFLSEANFNKLFENVEESRFEMHIEDTDLADIKMPRLIRAQRPHDKRLFVIRANAHLKSVEIPLSAFDVQESFHVEIDGNPELADDVLDRFQKNCEKGMGKKCDIFKASRRFNFVIIEALVDTYIGARSKHCRI</sequence>
<accession>A0AA36GPI2</accession>
<gene>
    <name evidence="1" type="ORF">CYNAS_LOCUS7752</name>
</gene>
<name>A0AA36GPI2_CYLNA</name>
<evidence type="ECO:0000313" key="2">
    <source>
        <dbReference type="Proteomes" id="UP001176961"/>
    </source>
</evidence>
<dbReference type="EMBL" id="CATQJL010000112">
    <property type="protein sequence ID" value="CAJ0595769.1"/>
    <property type="molecule type" value="Genomic_DNA"/>
</dbReference>